<dbReference type="Proteomes" id="UP001162164">
    <property type="component" value="Unassembled WGS sequence"/>
</dbReference>
<feature type="compositionally biased region" description="Low complexity" evidence="1">
    <location>
        <begin position="539"/>
        <end position="549"/>
    </location>
</feature>
<feature type="domain" description="F-box" evidence="2">
    <location>
        <begin position="11"/>
        <end position="58"/>
    </location>
</feature>
<evidence type="ECO:0000313" key="4">
    <source>
        <dbReference type="Proteomes" id="UP001162164"/>
    </source>
</evidence>
<feature type="region of interest" description="Disordered" evidence="1">
    <location>
        <begin position="475"/>
        <end position="550"/>
    </location>
</feature>
<feature type="region of interest" description="Disordered" evidence="1">
    <location>
        <begin position="342"/>
        <end position="421"/>
    </location>
</feature>
<dbReference type="PROSITE" id="PS50181">
    <property type="entry name" value="FBOX"/>
    <property type="match status" value="1"/>
</dbReference>
<organism evidence="3 4">
    <name type="scientific">Molorchus minor</name>
    <dbReference type="NCBI Taxonomy" id="1323400"/>
    <lineage>
        <taxon>Eukaryota</taxon>
        <taxon>Metazoa</taxon>
        <taxon>Ecdysozoa</taxon>
        <taxon>Arthropoda</taxon>
        <taxon>Hexapoda</taxon>
        <taxon>Insecta</taxon>
        <taxon>Pterygota</taxon>
        <taxon>Neoptera</taxon>
        <taxon>Endopterygota</taxon>
        <taxon>Coleoptera</taxon>
        <taxon>Polyphaga</taxon>
        <taxon>Cucujiformia</taxon>
        <taxon>Chrysomeloidea</taxon>
        <taxon>Cerambycidae</taxon>
        <taxon>Lamiinae</taxon>
        <taxon>Monochamini</taxon>
        <taxon>Molorchus</taxon>
    </lineage>
</organism>
<feature type="compositionally biased region" description="Polar residues" evidence="1">
    <location>
        <begin position="509"/>
        <end position="518"/>
    </location>
</feature>
<dbReference type="EMBL" id="JAPWTJ010000651">
    <property type="protein sequence ID" value="KAJ8976594.1"/>
    <property type="molecule type" value="Genomic_DNA"/>
</dbReference>
<gene>
    <name evidence="3" type="ORF">NQ317_005784</name>
</gene>
<evidence type="ECO:0000259" key="2">
    <source>
        <dbReference type="PROSITE" id="PS50181"/>
    </source>
</evidence>
<dbReference type="SUPFAM" id="SSF52047">
    <property type="entry name" value="RNI-like"/>
    <property type="match status" value="1"/>
</dbReference>
<evidence type="ECO:0000256" key="1">
    <source>
        <dbReference type="SAM" id="MobiDB-lite"/>
    </source>
</evidence>
<dbReference type="SUPFAM" id="SSF81383">
    <property type="entry name" value="F-box domain"/>
    <property type="match status" value="1"/>
</dbReference>
<feature type="compositionally biased region" description="Polar residues" evidence="1">
    <location>
        <begin position="476"/>
        <end position="488"/>
    </location>
</feature>
<evidence type="ECO:0000313" key="3">
    <source>
        <dbReference type="EMBL" id="KAJ8976594.1"/>
    </source>
</evidence>
<reference evidence="3" key="1">
    <citation type="journal article" date="2023" name="Insect Mol. Biol.">
        <title>Genome sequencing provides insights into the evolution of gene families encoding plant cell wall-degrading enzymes in longhorned beetles.</title>
        <authorList>
            <person name="Shin N.R."/>
            <person name="Okamura Y."/>
            <person name="Kirsch R."/>
            <person name="Pauchet Y."/>
        </authorList>
    </citation>
    <scope>NUCLEOTIDE SEQUENCE</scope>
    <source>
        <strain evidence="3">MMC_N1</strain>
    </source>
</reference>
<sequence>MADQVENDDKPCKFLELPECVLSILFSYLDTNSLYCLSGIHPYFQFIIESSPNLWKYIDARPEPNTDEKLNFCTNRIHEKTTHVLFRGRDRKCGQVPPKFLGIINPFQNIRVLALENQKFSNKRVLILDECKWITCNFLMSVAKYEKLEIVSVVKCLRIHLDIVPYLSVARFGFKNLKIFDCRFSGLGHELLRTFYIKDSLQTLYFQGIKSAELDYGEIISDKTYLEKVKYPYPDEFVGYTTIYDESLYEYVNTIAPDFIEPMPGSSMLYKDPYPECTCNYKEKVEDINMNSEPESDSDSADSDTDLNCCMYGMGRKMILLAPRQNHELRQEILEIRNNAMRDNSNVNQPATSVGSPPVADPHREEGNSNRPGTSRNFHDESNRRRYKRRRSDSDPGPDVSPPKKMKVEDTNEPDELDVEEHAARVNGLSETVTEMNNRVNECLQKGLLALQHPPVNPNRPGPSRYQEGQLYGVNFGTSQPETVSTANAKPFSPESPKDNPSSEEEASTSRVSPQRLQNLREDSSFRVISPPTEESPRNENSPPLNENNLVCLEPRRQPAVINLRNRHLRRFINPLYERDENAPKKKLQLHRLSLRGSKRITDAALHYIKNLNIDLLDLTYTSVTKRGIQYFLNSNPNCRIIHPSYCVCKPNNPFE</sequence>
<keyword evidence="4" id="KW-1185">Reference proteome</keyword>
<protein>
    <recommendedName>
        <fullName evidence="2">F-box domain-containing protein</fullName>
    </recommendedName>
</protein>
<comment type="caution">
    <text evidence="3">The sequence shown here is derived from an EMBL/GenBank/DDBJ whole genome shotgun (WGS) entry which is preliminary data.</text>
</comment>
<proteinExistence type="predicted"/>
<feature type="compositionally biased region" description="Polar residues" evidence="1">
    <location>
        <begin position="342"/>
        <end position="355"/>
    </location>
</feature>
<dbReference type="InterPro" id="IPR036047">
    <property type="entry name" value="F-box-like_dom_sf"/>
</dbReference>
<name>A0ABQ9JEK3_9CUCU</name>
<accession>A0ABQ9JEK3</accession>
<dbReference type="InterPro" id="IPR001810">
    <property type="entry name" value="F-box_dom"/>
</dbReference>